<keyword evidence="5 9" id="KW-0472">Membrane</keyword>
<dbReference type="PROSITE" id="PS50111">
    <property type="entry name" value="CHEMOTAXIS_TRANSDUC_2"/>
    <property type="match status" value="1"/>
</dbReference>
<dbReference type="Proteomes" id="UP000194457">
    <property type="component" value="Chromosome"/>
</dbReference>
<evidence type="ECO:0000256" key="5">
    <source>
        <dbReference type="ARBA" id="ARBA00023136"/>
    </source>
</evidence>
<accession>A0A240UPB2</accession>
<dbReference type="PANTHER" id="PTHR43531">
    <property type="entry name" value="PROTEIN ICFG"/>
    <property type="match status" value="1"/>
</dbReference>
<dbReference type="InterPro" id="IPR051310">
    <property type="entry name" value="MCP_chemotaxis"/>
</dbReference>
<dbReference type="GO" id="GO:0005886">
    <property type="term" value="C:plasma membrane"/>
    <property type="evidence" value="ECO:0007669"/>
    <property type="project" value="UniProtKB-SubCell"/>
</dbReference>
<dbReference type="EMBL" id="CP021358">
    <property type="protein sequence ID" value="ART62966.1"/>
    <property type="molecule type" value="Genomic_DNA"/>
</dbReference>
<evidence type="ECO:0000256" key="6">
    <source>
        <dbReference type="ARBA" id="ARBA00023224"/>
    </source>
</evidence>
<comment type="subcellular location">
    <subcellularLocation>
        <location evidence="1">Cell membrane</location>
        <topology evidence="1">Multi-pass membrane protein</topology>
    </subcellularLocation>
</comment>
<dbReference type="PROSITE" id="PS50885">
    <property type="entry name" value="HAMP"/>
    <property type="match status" value="1"/>
</dbReference>
<dbReference type="CDD" id="cd11386">
    <property type="entry name" value="MCP_signal"/>
    <property type="match status" value="1"/>
</dbReference>
<dbReference type="InterPro" id="IPR003660">
    <property type="entry name" value="HAMP_dom"/>
</dbReference>
<dbReference type="FunFam" id="1.10.287.950:FF:000001">
    <property type="entry name" value="Methyl-accepting chemotaxis sensory transducer"/>
    <property type="match status" value="1"/>
</dbReference>
<dbReference type="InterPro" id="IPR033479">
    <property type="entry name" value="dCache_1"/>
</dbReference>
<dbReference type="InterPro" id="IPR029151">
    <property type="entry name" value="Sensor-like_sf"/>
</dbReference>
<feature type="domain" description="Methyl-accepting transducer" evidence="10">
    <location>
        <begin position="363"/>
        <end position="592"/>
    </location>
</feature>
<dbReference type="Gene3D" id="1.10.287.950">
    <property type="entry name" value="Methyl-accepting chemotaxis protein"/>
    <property type="match status" value="1"/>
</dbReference>
<name>A0A240UPB2_9GAMM</name>
<evidence type="ECO:0000256" key="3">
    <source>
        <dbReference type="ARBA" id="ARBA00022692"/>
    </source>
</evidence>
<comment type="similarity">
    <text evidence="7">Belongs to the methyl-accepting chemotaxis (MCP) protein family.</text>
</comment>
<dbReference type="SMART" id="SM00304">
    <property type="entry name" value="HAMP"/>
    <property type="match status" value="1"/>
</dbReference>
<feature type="transmembrane region" description="Helical" evidence="9">
    <location>
        <begin position="20"/>
        <end position="40"/>
    </location>
</feature>
<protein>
    <recommendedName>
        <fullName evidence="14">Chemotaxis protein</fullName>
    </recommendedName>
</protein>
<keyword evidence="3 9" id="KW-0812">Transmembrane</keyword>
<dbReference type="InterPro" id="IPR004089">
    <property type="entry name" value="MCPsignal_dom"/>
</dbReference>
<proteinExistence type="inferred from homology"/>
<keyword evidence="2" id="KW-1003">Cell membrane</keyword>
<sequence>MSDAMKGFSMRRSIGTRIQLICMALVAMALVVTGITIYTASREAQLQTAQQSASALGKSGADTIAQWFDNRRRIVESVAHHLEEGDVMAGLRKANEAGDLSVTYVAWQDGRALFSNDWTPPADFIATQRPWYQQAAAAGNTIVTEPYQDAMTGGLALAFATPVVVNGQTMAVVAADAVMDQVSAQTLNIRPTPSSRVFITDGSGRVIVHADAERILKPATDLSPTLSATALTDMARRNALTDVSINDHDYLISATPIPGVDWQLNIALDRDEALAGLASIRNTTLAALVISTLVAGLVLWLALKPVLARLRRAREAMENVASGEGDLTRRLPVEGRDEISAIATAFNAFADRMNDTLIEIRDASSQVQSAAGEISSGGHDLSRRTENTAANLEQSAAAMEELTSTVEHSASSTKEANGLAHEAATMARGGGEQMHNVVATMARIRETSGRIESIVDVIDGIAFQTNLLALNASVEAARAGEQGRGFAVVAQEVRNLANRSAQAATDIKALITTSSHETVSGAELVSAASQAMGEIVERVGRVSTVIEELSRATNEQSTGIGQVNQAITQLDDMTQQNAALVEQSAAAAESLNQQAQRLATTVGAFRLREHGMS</sequence>
<dbReference type="CDD" id="cd12912">
    <property type="entry name" value="PDC2_MCP_like"/>
    <property type="match status" value="1"/>
</dbReference>
<keyword evidence="6 8" id="KW-0807">Transducer</keyword>
<evidence type="ECO:0000313" key="13">
    <source>
        <dbReference type="Proteomes" id="UP000194457"/>
    </source>
</evidence>
<dbReference type="SUPFAM" id="SSF103190">
    <property type="entry name" value="Sensory domain-like"/>
    <property type="match status" value="1"/>
</dbReference>
<dbReference type="Pfam" id="PF02743">
    <property type="entry name" value="dCache_1"/>
    <property type="match status" value="1"/>
</dbReference>
<keyword evidence="13" id="KW-1185">Reference proteome</keyword>
<evidence type="ECO:0000259" key="10">
    <source>
        <dbReference type="PROSITE" id="PS50111"/>
    </source>
</evidence>
<evidence type="ECO:0000256" key="4">
    <source>
        <dbReference type="ARBA" id="ARBA00022989"/>
    </source>
</evidence>
<dbReference type="GO" id="GO:0006935">
    <property type="term" value="P:chemotaxis"/>
    <property type="evidence" value="ECO:0007669"/>
    <property type="project" value="TreeGrafter"/>
</dbReference>
<reference evidence="12 13" key="1">
    <citation type="submission" date="2017-05" db="EMBL/GenBank/DDBJ databases">
        <authorList>
            <person name="Song R."/>
            <person name="Chenine A.L."/>
            <person name="Ruprecht R.M."/>
        </authorList>
    </citation>
    <scope>NUCLEOTIDE SEQUENCE [LARGE SCALE GENOMIC DNA]</scope>
    <source>
        <strain evidence="12">SW32</strain>
    </source>
</reference>
<dbReference type="GO" id="GO:0007165">
    <property type="term" value="P:signal transduction"/>
    <property type="evidence" value="ECO:0007669"/>
    <property type="project" value="UniProtKB-KW"/>
</dbReference>
<gene>
    <name evidence="12" type="ORF">B9H00_07770</name>
</gene>
<evidence type="ECO:0000259" key="11">
    <source>
        <dbReference type="PROSITE" id="PS50885"/>
    </source>
</evidence>
<organism evidence="12 13">
    <name type="scientific">Kushneria marisflavi</name>
    <dbReference type="NCBI Taxonomy" id="157779"/>
    <lineage>
        <taxon>Bacteria</taxon>
        <taxon>Pseudomonadati</taxon>
        <taxon>Pseudomonadota</taxon>
        <taxon>Gammaproteobacteria</taxon>
        <taxon>Oceanospirillales</taxon>
        <taxon>Halomonadaceae</taxon>
        <taxon>Kushneria</taxon>
    </lineage>
</organism>
<evidence type="ECO:0000256" key="8">
    <source>
        <dbReference type="PROSITE-ProRule" id="PRU00284"/>
    </source>
</evidence>
<dbReference type="AlphaFoldDB" id="A0A240UPB2"/>
<dbReference type="SMART" id="SM00283">
    <property type="entry name" value="MA"/>
    <property type="match status" value="1"/>
</dbReference>
<dbReference type="OrthoDB" id="2489132at2"/>
<dbReference type="CDD" id="cd12913">
    <property type="entry name" value="PDC1_MCP_like"/>
    <property type="match status" value="1"/>
</dbReference>
<dbReference type="PANTHER" id="PTHR43531:SF16">
    <property type="entry name" value="METHYL-ACCEPTING CHEMOTAXIS PROTEIN II"/>
    <property type="match status" value="1"/>
</dbReference>
<evidence type="ECO:0000256" key="2">
    <source>
        <dbReference type="ARBA" id="ARBA00022475"/>
    </source>
</evidence>
<feature type="transmembrane region" description="Helical" evidence="9">
    <location>
        <begin position="285"/>
        <end position="303"/>
    </location>
</feature>
<keyword evidence="4 9" id="KW-1133">Transmembrane helix</keyword>
<evidence type="ECO:0000256" key="9">
    <source>
        <dbReference type="SAM" id="Phobius"/>
    </source>
</evidence>
<dbReference type="KEGG" id="kma:B9H00_07770"/>
<evidence type="ECO:0000313" key="12">
    <source>
        <dbReference type="EMBL" id="ART62966.1"/>
    </source>
</evidence>
<evidence type="ECO:0000256" key="1">
    <source>
        <dbReference type="ARBA" id="ARBA00004651"/>
    </source>
</evidence>
<dbReference type="CDD" id="cd06225">
    <property type="entry name" value="HAMP"/>
    <property type="match status" value="1"/>
</dbReference>
<evidence type="ECO:0008006" key="14">
    <source>
        <dbReference type="Google" id="ProtNLM"/>
    </source>
</evidence>
<dbReference type="SUPFAM" id="SSF58104">
    <property type="entry name" value="Methyl-accepting chemotaxis protein (MCP) signaling domain"/>
    <property type="match status" value="1"/>
</dbReference>
<evidence type="ECO:0000256" key="7">
    <source>
        <dbReference type="ARBA" id="ARBA00029447"/>
    </source>
</evidence>
<dbReference type="Pfam" id="PF00672">
    <property type="entry name" value="HAMP"/>
    <property type="match status" value="1"/>
</dbReference>
<dbReference type="Pfam" id="PF00015">
    <property type="entry name" value="MCPsignal"/>
    <property type="match status" value="1"/>
</dbReference>
<feature type="domain" description="HAMP" evidence="11">
    <location>
        <begin position="304"/>
        <end position="358"/>
    </location>
</feature>
<dbReference type="Gene3D" id="3.30.450.20">
    <property type="entry name" value="PAS domain"/>
    <property type="match status" value="2"/>
</dbReference>
<dbReference type="GO" id="GO:0004888">
    <property type="term" value="F:transmembrane signaling receptor activity"/>
    <property type="evidence" value="ECO:0007669"/>
    <property type="project" value="TreeGrafter"/>
</dbReference>